<comment type="similarity">
    <text evidence="3">Belongs to the protein kinase superfamily. Ser/Thr protein kinase family.</text>
</comment>
<reference evidence="14 15" key="1">
    <citation type="journal article" date="2018" name="Plant J.">
        <title>Genome sequences of Chlorella sorokiniana UTEX 1602 and Micractinium conductrix SAG 241.80: implications to maltose excretion by a green alga.</title>
        <authorList>
            <person name="Arriola M.B."/>
            <person name="Velmurugan N."/>
            <person name="Zhang Y."/>
            <person name="Plunkett M.H."/>
            <person name="Hondzo H."/>
            <person name="Barney B.M."/>
        </authorList>
    </citation>
    <scope>NUCLEOTIDE SEQUENCE [LARGE SCALE GENOMIC DNA]</scope>
    <source>
        <strain evidence="15">UTEX 1602</strain>
    </source>
</reference>
<evidence type="ECO:0000259" key="13">
    <source>
        <dbReference type="PROSITE" id="PS50011"/>
    </source>
</evidence>
<evidence type="ECO:0000256" key="12">
    <source>
        <dbReference type="SAM" id="Phobius"/>
    </source>
</evidence>
<keyword evidence="12" id="KW-0472">Membrane</keyword>
<keyword evidence="7 10" id="KW-0547">Nucleotide-binding</keyword>
<accession>A0A2P6U1V0</accession>
<dbReference type="OrthoDB" id="512971at2759"/>
<sequence length="989" mass="105204">MATLTVTLNTRTGFQGWNDTSSVPVCSWSGVTCADDGTILTLSWQCRTCPVRAVGKLPAGLGSLSTLATLDLQSNRFYGTLPKQWGDVDTWPQLQNIYLNDNNLTGTLPEWGTPGAFPQLSVLSLDRTLYLNMMHYCHLRLPQWGTPGAFPQLSVLSLDRTLYLNMMHYCHLRLPQWGTPGAFPQLSVLSLDRTLYLNMMHYCHLRLPQWGTPGAFPQLSVLSLDRNNISGTLPEIWGAPQAMTLLQELYLQSNNLTGGLPLQWGGPQGMARMRFFFAANNPLEGTLPPTWGVNGSFPEMKTLDLNNTKLTGTLPPEWGNVDAMPALDALRIERNDLSGTIPPEWTGFETLSRLVLKPGNPRLCGPAPQGLRYSLCDDRDLTCLRIPINLNSTCEPVLAPARPPAEEMLAESLRSPPPGSGAAAAALEPAPAGSAPTSGEPTSESSGSGSGSGSGSSGGTNVGAIVGGVVGGVAAVAIAAALLAFALGRRRRERRRREELLKQDQDLKPSSRPFISEEEEMERGMGGAPLSPFAAATAMPTREYSTSSRTAAAATGRGSSRTVLSETEPRSSRLSSLLGISSGRLGSASGGGLLARWCSQSRTDSLELPSSPEGEAVPGVPSGGLHVMAQIAEEEGGSSSQDKRKQSDEDAVVAGALAAYDASLPSPGSPLGSTAPSPGAGSGSAGGSAGLNRFFSAALPWSDWEIRPEEVEIAKRPDGSDWVLGSGGFGKVYKALRHGVQPVAVKIIPVRGDQHETAVAATRMEIAVLRACRDANIVQFQGAYLGADQTMLVTEYMEGGDLLHIIAAGRVSWYKRGKKVALDIAKGLVFLHSRRVVHFDLKSPNILLTRDGTAKIADVGMAKIMNQDYVTGVVSTLAWSAPEMLWGAKCTERADIYSFGIVLWEICSGEAPERGRLRDLRVPEECPPEPTPEQLPVERPGSAETRAALDVEGASPAAAPAPAGWISSLAAFFNAPPLPAVQDQPPGQQ</sequence>
<dbReference type="PROSITE" id="PS00107">
    <property type="entry name" value="PROTEIN_KINASE_ATP"/>
    <property type="match status" value="1"/>
</dbReference>
<dbReference type="PROSITE" id="PS00108">
    <property type="entry name" value="PROTEIN_KINASE_ST"/>
    <property type="match status" value="1"/>
</dbReference>
<dbReference type="InterPro" id="IPR032675">
    <property type="entry name" value="LRR_dom_sf"/>
</dbReference>
<keyword evidence="8" id="KW-0418">Kinase</keyword>
<evidence type="ECO:0000313" key="15">
    <source>
        <dbReference type="Proteomes" id="UP000239899"/>
    </source>
</evidence>
<dbReference type="SUPFAM" id="SSF52058">
    <property type="entry name" value="L domain-like"/>
    <property type="match status" value="1"/>
</dbReference>
<dbReference type="InterPro" id="IPR017441">
    <property type="entry name" value="Protein_kinase_ATP_BS"/>
</dbReference>
<keyword evidence="6" id="KW-0677">Repeat</keyword>
<evidence type="ECO:0000256" key="11">
    <source>
        <dbReference type="SAM" id="MobiDB-lite"/>
    </source>
</evidence>
<feature type="compositionally biased region" description="Basic and acidic residues" evidence="11">
    <location>
        <begin position="497"/>
        <end position="509"/>
    </location>
</feature>
<dbReference type="Gene3D" id="3.80.10.10">
    <property type="entry name" value="Ribonuclease Inhibitor"/>
    <property type="match status" value="2"/>
</dbReference>
<keyword evidence="5" id="KW-0808">Transferase</keyword>
<comment type="caution">
    <text evidence="14">The sequence shown here is derived from an EMBL/GenBank/DDBJ whole genome shotgun (WGS) entry which is preliminary data.</text>
</comment>
<keyword evidence="15" id="KW-1185">Reference proteome</keyword>
<dbReference type="InterPro" id="IPR000719">
    <property type="entry name" value="Prot_kinase_dom"/>
</dbReference>
<keyword evidence="9 10" id="KW-0067">ATP-binding</keyword>
<dbReference type="InterPro" id="IPR013210">
    <property type="entry name" value="LRR_N_plant-typ"/>
</dbReference>
<evidence type="ECO:0000256" key="5">
    <source>
        <dbReference type="ARBA" id="ARBA00022679"/>
    </source>
</evidence>
<gene>
    <name evidence="14" type="ORF">C2E21_1291</name>
</gene>
<evidence type="ECO:0000256" key="2">
    <source>
        <dbReference type="ARBA" id="ARBA00004430"/>
    </source>
</evidence>
<dbReference type="EMBL" id="LHPG02000002">
    <property type="protein sequence ID" value="PRW60292.1"/>
    <property type="molecule type" value="Genomic_DNA"/>
</dbReference>
<dbReference type="AlphaFoldDB" id="A0A2P6U1V0"/>
<dbReference type="PROSITE" id="PS50011">
    <property type="entry name" value="PROTEIN_KINASE_DOM"/>
    <property type="match status" value="1"/>
</dbReference>
<keyword evidence="12" id="KW-0812">Transmembrane</keyword>
<proteinExistence type="inferred from homology"/>
<dbReference type="PANTHER" id="PTHR48010:SF58">
    <property type="entry name" value="RECEPTOR PROTEIN KINASE-LIKE PROTEIN ZAR1"/>
    <property type="match status" value="1"/>
</dbReference>
<dbReference type="Pfam" id="PF08263">
    <property type="entry name" value="LRRNT_2"/>
    <property type="match status" value="1"/>
</dbReference>
<comment type="subcellular location">
    <subcellularLocation>
        <location evidence="2">Cytoplasm</location>
        <location evidence="2">Cytoskeleton</location>
        <location evidence="2">Cilium axoneme</location>
    </subcellularLocation>
    <subcellularLocation>
        <location evidence="1">Membrane</location>
    </subcellularLocation>
</comment>
<dbReference type="InterPro" id="IPR050994">
    <property type="entry name" value="At_inactive_RLKs"/>
</dbReference>
<evidence type="ECO:0000256" key="10">
    <source>
        <dbReference type="PROSITE-ProRule" id="PRU10141"/>
    </source>
</evidence>
<dbReference type="InterPro" id="IPR011009">
    <property type="entry name" value="Kinase-like_dom_sf"/>
</dbReference>
<feature type="binding site" evidence="10">
    <location>
        <position position="746"/>
    </location>
    <ligand>
        <name>ATP</name>
        <dbReference type="ChEBI" id="CHEBI:30616"/>
    </ligand>
</feature>
<dbReference type="InterPro" id="IPR008271">
    <property type="entry name" value="Ser/Thr_kinase_AS"/>
</dbReference>
<feature type="compositionally biased region" description="Low complexity" evidence="11">
    <location>
        <begin position="420"/>
        <end position="447"/>
    </location>
</feature>
<dbReference type="PANTHER" id="PTHR48010">
    <property type="entry name" value="OS05G0588300 PROTEIN"/>
    <property type="match status" value="1"/>
</dbReference>
<name>A0A2P6U1V0_CHLSO</name>
<evidence type="ECO:0000256" key="3">
    <source>
        <dbReference type="ARBA" id="ARBA00008684"/>
    </source>
</evidence>
<protein>
    <submittedName>
        <fullName evidence="14">Serine threonine-kinase</fullName>
    </submittedName>
</protein>
<evidence type="ECO:0000256" key="8">
    <source>
        <dbReference type="ARBA" id="ARBA00022777"/>
    </source>
</evidence>
<organism evidence="14 15">
    <name type="scientific">Chlorella sorokiniana</name>
    <name type="common">Freshwater green alga</name>
    <dbReference type="NCBI Taxonomy" id="3076"/>
    <lineage>
        <taxon>Eukaryota</taxon>
        <taxon>Viridiplantae</taxon>
        <taxon>Chlorophyta</taxon>
        <taxon>core chlorophytes</taxon>
        <taxon>Trebouxiophyceae</taxon>
        <taxon>Chlorellales</taxon>
        <taxon>Chlorellaceae</taxon>
        <taxon>Chlorella clade</taxon>
        <taxon>Chlorella</taxon>
    </lineage>
</organism>
<dbReference type="STRING" id="3076.A0A2P6U1V0"/>
<dbReference type="SMART" id="SM00220">
    <property type="entry name" value="S_TKc"/>
    <property type="match status" value="1"/>
</dbReference>
<keyword evidence="4" id="KW-0433">Leucine-rich repeat</keyword>
<feature type="region of interest" description="Disordered" evidence="11">
    <location>
        <begin position="497"/>
        <end position="572"/>
    </location>
</feature>
<dbReference type="InterPro" id="IPR001611">
    <property type="entry name" value="Leu-rich_rpt"/>
</dbReference>
<feature type="compositionally biased region" description="Low complexity" evidence="11">
    <location>
        <begin position="545"/>
        <end position="562"/>
    </location>
</feature>
<dbReference type="GO" id="GO:0005524">
    <property type="term" value="F:ATP binding"/>
    <property type="evidence" value="ECO:0007669"/>
    <property type="project" value="UniProtKB-UniRule"/>
</dbReference>
<dbReference type="Pfam" id="PF00069">
    <property type="entry name" value="Pkinase"/>
    <property type="match status" value="1"/>
</dbReference>
<dbReference type="GO" id="GO:0004672">
    <property type="term" value="F:protein kinase activity"/>
    <property type="evidence" value="ECO:0007669"/>
    <property type="project" value="InterPro"/>
</dbReference>
<feature type="compositionally biased region" description="Gly residues" evidence="11">
    <location>
        <begin position="448"/>
        <end position="458"/>
    </location>
</feature>
<dbReference type="GO" id="GO:0005930">
    <property type="term" value="C:axoneme"/>
    <property type="evidence" value="ECO:0007669"/>
    <property type="project" value="UniProtKB-SubCell"/>
</dbReference>
<feature type="domain" description="Protein kinase" evidence="13">
    <location>
        <begin position="718"/>
        <end position="989"/>
    </location>
</feature>
<feature type="region of interest" description="Disordered" evidence="11">
    <location>
        <begin position="923"/>
        <end position="947"/>
    </location>
</feature>
<evidence type="ECO:0000256" key="9">
    <source>
        <dbReference type="ARBA" id="ARBA00022840"/>
    </source>
</evidence>
<evidence type="ECO:0000256" key="1">
    <source>
        <dbReference type="ARBA" id="ARBA00004370"/>
    </source>
</evidence>
<dbReference type="SUPFAM" id="SSF56112">
    <property type="entry name" value="Protein kinase-like (PK-like)"/>
    <property type="match status" value="1"/>
</dbReference>
<feature type="compositionally biased region" description="Low complexity" evidence="11">
    <location>
        <begin position="664"/>
        <end position="679"/>
    </location>
</feature>
<evidence type="ECO:0000256" key="4">
    <source>
        <dbReference type="ARBA" id="ARBA00022614"/>
    </source>
</evidence>
<dbReference type="GO" id="GO:0016020">
    <property type="term" value="C:membrane"/>
    <property type="evidence" value="ECO:0007669"/>
    <property type="project" value="UniProtKB-SubCell"/>
</dbReference>
<feature type="region of interest" description="Disordered" evidence="11">
    <location>
        <begin position="405"/>
        <end position="458"/>
    </location>
</feature>
<evidence type="ECO:0000256" key="7">
    <source>
        <dbReference type="ARBA" id="ARBA00022741"/>
    </source>
</evidence>
<feature type="region of interest" description="Disordered" evidence="11">
    <location>
        <begin position="664"/>
        <end position="686"/>
    </location>
</feature>
<dbReference type="Gene3D" id="1.10.510.10">
    <property type="entry name" value="Transferase(Phosphotransferase) domain 1"/>
    <property type="match status" value="1"/>
</dbReference>
<feature type="region of interest" description="Disordered" evidence="11">
    <location>
        <begin position="604"/>
        <end position="623"/>
    </location>
</feature>
<dbReference type="Proteomes" id="UP000239899">
    <property type="component" value="Unassembled WGS sequence"/>
</dbReference>
<evidence type="ECO:0000313" key="14">
    <source>
        <dbReference type="EMBL" id="PRW60292.1"/>
    </source>
</evidence>
<dbReference type="Pfam" id="PF00560">
    <property type="entry name" value="LRR_1"/>
    <property type="match status" value="2"/>
</dbReference>
<feature type="transmembrane region" description="Helical" evidence="12">
    <location>
        <begin position="462"/>
        <end position="487"/>
    </location>
</feature>
<keyword evidence="12" id="KW-1133">Transmembrane helix</keyword>
<evidence type="ECO:0000256" key="6">
    <source>
        <dbReference type="ARBA" id="ARBA00022737"/>
    </source>
</evidence>